<name>A0A1E5UJW2_9POAL</name>
<feature type="non-terminal residue" evidence="1">
    <location>
        <position position="1"/>
    </location>
</feature>
<dbReference type="EMBL" id="LWDX02074662">
    <property type="protein sequence ID" value="OEL13098.1"/>
    <property type="molecule type" value="Genomic_DNA"/>
</dbReference>
<comment type="caution">
    <text evidence="1">The sequence shown here is derived from an EMBL/GenBank/DDBJ whole genome shotgun (WGS) entry which is preliminary data.</text>
</comment>
<proteinExistence type="predicted"/>
<reference evidence="1 2" key="1">
    <citation type="submission" date="2016-09" db="EMBL/GenBank/DDBJ databases">
        <title>The draft genome of Dichanthelium oligosanthes: A C3 panicoid grass species.</title>
        <authorList>
            <person name="Studer A.J."/>
            <person name="Schnable J.C."/>
            <person name="Brutnell T.P."/>
        </authorList>
    </citation>
    <scope>NUCLEOTIDE SEQUENCE [LARGE SCALE GENOMIC DNA]</scope>
    <source>
        <strain evidence="2">cv. Kellogg 1175</strain>
        <tissue evidence="1">Leaf</tissue>
    </source>
</reference>
<accession>A0A1E5UJW2</accession>
<sequence length="100" mass="10813">LLLFDVSRSAGGIIKMPWMLQEFKNDVLYPHHLMACASSSNFLEHLLVLTGGLPIAIHGGIDGVSVGGIIKMSWMLQGFKDDVLHPHHLMACASSSSLNS</sequence>
<dbReference type="AlphaFoldDB" id="A0A1E5UJW2"/>
<evidence type="ECO:0000313" key="2">
    <source>
        <dbReference type="Proteomes" id="UP000095767"/>
    </source>
</evidence>
<evidence type="ECO:0000313" key="1">
    <source>
        <dbReference type="EMBL" id="OEL13098.1"/>
    </source>
</evidence>
<gene>
    <name evidence="1" type="ORF">BAE44_0025883</name>
</gene>
<organism evidence="1 2">
    <name type="scientific">Dichanthelium oligosanthes</name>
    <dbReference type="NCBI Taxonomy" id="888268"/>
    <lineage>
        <taxon>Eukaryota</taxon>
        <taxon>Viridiplantae</taxon>
        <taxon>Streptophyta</taxon>
        <taxon>Embryophyta</taxon>
        <taxon>Tracheophyta</taxon>
        <taxon>Spermatophyta</taxon>
        <taxon>Magnoliopsida</taxon>
        <taxon>Liliopsida</taxon>
        <taxon>Poales</taxon>
        <taxon>Poaceae</taxon>
        <taxon>PACMAD clade</taxon>
        <taxon>Panicoideae</taxon>
        <taxon>Panicodae</taxon>
        <taxon>Paniceae</taxon>
        <taxon>Dichantheliinae</taxon>
        <taxon>Dichanthelium</taxon>
    </lineage>
</organism>
<protein>
    <submittedName>
        <fullName evidence="1">Uncharacterized protein</fullName>
    </submittedName>
</protein>
<dbReference type="Proteomes" id="UP000095767">
    <property type="component" value="Unassembled WGS sequence"/>
</dbReference>
<keyword evidence="2" id="KW-1185">Reference proteome</keyword>